<dbReference type="EMBL" id="JALBUS010000008">
    <property type="protein sequence ID" value="MDX8417458.1"/>
    <property type="molecule type" value="Genomic_DNA"/>
</dbReference>
<evidence type="ECO:0000259" key="1">
    <source>
        <dbReference type="Pfam" id="PF02698"/>
    </source>
</evidence>
<dbReference type="Proteomes" id="UP001285244">
    <property type="component" value="Unassembled WGS sequence"/>
</dbReference>
<keyword evidence="3" id="KW-1185">Reference proteome</keyword>
<comment type="caution">
    <text evidence="2">The sequence shown here is derived from an EMBL/GenBank/DDBJ whole genome shotgun (WGS) entry which is preliminary data.</text>
</comment>
<dbReference type="Gene3D" id="3.40.50.620">
    <property type="entry name" value="HUPs"/>
    <property type="match status" value="1"/>
</dbReference>
<dbReference type="InterPro" id="IPR051599">
    <property type="entry name" value="Cell_Envelope_Assoc"/>
</dbReference>
<protein>
    <submittedName>
        <fullName evidence="2">YdcF family protein</fullName>
    </submittedName>
</protein>
<dbReference type="InterPro" id="IPR003848">
    <property type="entry name" value="DUF218"/>
</dbReference>
<proteinExistence type="predicted"/>
<organism evidence="2 3">
    <name type="scientific">Absicoccus intestinalis</name>
    <dbReference type="NCBI Taxonomy" id="2926319"/>
    <lineage>
        <taxon>Bacteria</taxon>
        <taxon>Bacillati</taxon>
        <taxon>Bacillota</taxon>
        <taxon>Erysipelotrichia</taxon>
        <taxon>Erysipelotrichales</taxon>
        <taxon>Erysipelotrichaceae</taxon>
        <taxon>Absicoccus</taxon>
    </lineage>
</organism>
<sequence length="178" mass="20695">MILLLLLILVCFFVYEYYFPPIPRPKGVYPYALLLGCPTHADGSLCTSAKKRCQRAIQAYQDHQFETLVITGGAVKNQYTESIAMKNYILAQCSMPIICETRSKNTWENMVYSKEIIQNQPVLIITSGTHARRACAIAKQHFHQYSAIWYPEHRPKHIFREMVSRLLYIKIELQKRLP</sequence>
<dbReference type="CDD" id="cd06259">
    <property type="entry name" value="YdcF-like"/>
    <property type="match status" value="1"/>
</dbReference>
<dbReference type="PANTHER" id="PTHR30336:SF4">
    <property type="entry name" value="ENVELOPE BIOGENESIS FACTOR ELYC"/>
    <property type="match status" value="1"/>
</dbReference>
<dbReference type="RefSeq" id="WP_320325752.1">
    <property type="nucleotide sequence ID" value="NZ_JALBUS010000008.1"/>
</dbReference>
<reference evidence="2 3" key="1">
    <citation type="submission" date="2022-03" db="EMBL/GenBank/DDBJ databases">
        <title>Novel taxa within the pig intestine.</title>
        <authorList>
            <person name="Wylensek D."/>
            <person name="Bishof K."/>
            <person name="Afrizal A."/>
            <person name="Clavel T."/>
        </authorList>
    </citation>
    <scope>NUCLEOTIDE SEQUENCE [LARGE SCALE GENOMIC DNA]</scope>
    <source>
        <strain evidence="2 3">Cla-KB-P134</strain>
    </source>
</reference>
<evidence type="ECO:0000313" key="3">
    <source>
        <dbReference type="Proteomes" id="UP001285244"/>
    </source>
</evidence>
<name>A0ABU4WMJ9_9FIRM</name>
<gene>
    <name evidence="2" type="ORF">MOZ64_06340</name>
</gene>
<feature type="domain" description="DUF218" evidence="1">
    <location>
        <begin position="47"/>
        <end position="151"/>
    </location>
</feature>
<accession>A0ABU4WMJ9</accession>
<dbReference type="PANTHER" id="PTHR30336">
    <property type="entry name" value="INNER MEMBRANE PROTEIN, PROBABLE PERMEASE"/>
    <property type="match status" value="1"/>
</dbReference>
<dbReference type="InterPro" id="IPR014729">
    <property type="entry name" value="Rossmann-like_a/b/a_fold"/>
</dbReference>
<evidence type="ECO:0000313" key="2">
    <source>
        <dbReference type="EMBL" id="MDX8417458.1"/>
    </source>
</evidence>
<dbReference type="Pfam" id="PF02698">
    <property type="entry name" value="DUF218"/>
    <property type="match status" value="1"/>
</dbReference>